<sequence length="63" mass="6671">MVMLPPTASPKVTAGFKWPPEMLAAIDTPTNSANAWPPPPPPGPVDPEPHRRSACLHHETPGA</sequence>
<feature type="compositionally biased region" description="Basic and acidic residues" evidence="1">
    <location>
        <begin position="47"/>
        <end position="63"/>
    </location>
</feature>
<proteinExistence type="predicted"/>
<feature type="compositionally biased region" description="Pro residues" evidence="1">
    <location>
        <begin position="36"/>
        <end position="46"/>
    </location>
</feature>
<dbReference type="AlphaFoldDB" id="A0AAW2ML87"/>
<comment type="caution">
    <text evidence="2">The sequence shown here is derived from an EMBL/GenBank/DDBJ whole genome shotgun (WGS) entry which is preliminary data.</text>
</comment>
<name>A0AAW2ML87_9LAMI</name>
<gene>
    <name evidence="2" type="ORF">Sangu_1699400</name>
</gene>
<protein>
    <submittedName>
        <fullName evidence="2">Uncharacterized protein</fullName>
    </submittedName>
</protein>
<organism evidence="2">
    <name type="scientific">Sesamum angustifolium</name>
    <dbReference type="NCBI Taxonomy" id="2727405"/>
    <lineage>
        <taxon>Eukaryota</taxon>
        <taxon>Viridiplantae</taxon>
        <taxon>Streptophyta</taxon>
        <taxon>Embryophyta</taxon>
        <taxon>Tracheophyta</taxon>
        <taxon>Spermatophyta</taxon>
        <taxon>Magnoliopsida</taxon>
        <taxon>eudicotyledons</taxon>
        <taxon>Gunneridae</taxon>
        <taxon>Pentapetalae</taxon>
        <taxon>asterids</taxon>
        <taxon>lamiids</taxon>
        <taxon>Lamiales</taxon>
        <taxon>Pedaliaceae</taxon>
        <taxon>Sesamum</taxon>
    </lineage>
</organism>
<reference evidence="2" key="2">
    <citation type="journal article" date="2024" name="Plant">
        <title>Genomic evolution and insights into agronomic trait innovations of Sesamum species.</title>
        <authorList>
            <person name="Miao H."/>
            <person name="Wang L."/>
            <person name="Qu L."/>
            <person name="Liu H."/>
            <person name="Sun Y."/>
            <person name="Le M."/>
            <person name="Wang Q."/>
            <person name="Wei S."/>
            <person name="Zheng Y."/>
            <person name="Lin W."/>
            <person name="Duan Y."/>
            <person name="Cao H."/>
            <person name="Xiong S."/>
            <person name="Wang X."/>
            <person name="Wei L."/>
            <person name="Li C."/>
            <person name="Ma Q."/>
            <person name="Ju M."/>
            <person name="Zhao R."/>
            <person name="Li G."/>
            <person name="Mu C."/>
            <person name="Tian Q."/>
            <person name="Mei H."/>
            <person name="Zhang T."/>
            <person name="Gao T."/>
            <person name="Zhang H."/>
        </authorList>
    </citation>
    <scope>NUCLEOTIDE SEQUENCE</scope>
    <source>
        <strain evidence="2">G01</strain>
    </source>
</reference>
<evidence type="ECO:0000313" key="2">
    <source>
        <dbReference type="EMBL" id="KAL0331539.1"/>
    </source>
</evidence>
<evidence type="ECO:0000256" key="1">
    <source>
        <dbReference type="SAM" id="MobiDB-lite"/>
    </source>
</evidence>
<accession>A0AAW2ML87</accession>
<dbReference type="EMBL" id="JACGWK010000010">
    <property type="protein sequence ID" value="KAL0331539.1"/>
    <property type="molecule type" value="Genomic_DNA"/>
</dbReference>
<feature type="region of interest" description="Disordered" evidence="1">
    <location>
        <begin position="28"/>
        <end position="63"/>
    </location>
</feature>
<reference evidence="2" key="1">
    <citation type="submission" date="2020-06" db="EMBL/GenBank/DDBJ databases">
        <authorList>
            <person name="Li T."/>
            <person name="Hu X."/>
            <person name="Zhang T."/>
            <person name="Song X."/>
            <person name="Zhang H."/>
            <person name="Dai N."/>
            <person name="Sheng W."/>
            <person name="Hou X."/>
            <person name="Wei L."/>
        </authorList>
    </citation>
    <scope>NUCLEOTIDE SEQUENCE</scope>
    <source>
        <strain evidence="2">G01</strain>
        <tissue evidence="2">Leaf</tissue>
    </source>
</reference>